<protein>
    <submittedName>
        <fullName evidence="1">5700_t:CDS:1</fullName>
    </submittedName>
</protein>
<dbReference type="EMBL" id="CAJVQA010001970">
    <property type="protein sequence ID" value="CAG8532610.1"/>
    <property type="molecule type" value="Genomic_DNA"/>
</dbReference>
<organism evidence="1 2">
    <name type="scientific">Cetraspora pellucida</name>
    <dbReference type="NCBI Taxonomy" id="1433469"/>
    <lineage>
        <taxon>Eukaryota</taxon>
        <taxon>Fungi</taxon>
        <taxon>Fungi incertae sedis</taxon>
        <taxon>Mucoromycota</taxon>
        <taxon>Glomeromycotina</taxon>
        <taxon>Glomeromycetes</taxon>
        <taxon>Diversisporales</taxon>
        <taxon>Gigasporaceae</taxon>
        <taxon>Cetraspora</taxon>
    </lineage>
</organism>
<dbReference type="Proteomes" id="UP000789759">
    <property type="component" value="Unassembled WGS sequence"/>
</dbReference>
<evidence type="ECO:0000313" key="2">
    <source>
        <dbReference type="Proteomes" id="UP000789759"/>
    </source>
</evidence>
<gene>
    <name evidence="1" type="ORF">CPELLU_LOCUS3915</name>
</gene>
<sequence>MIGQYNAKSAIVATRSVTVAATAAAESAIQTVAVRTPTESTSINRI</sequence>
<keyword evidence="2" id="KW-1185">Reference proteome</keyword>
<accession>A0A9N9FFQ6</accession>
<comment type="caution">
    <text evidence="1">The sequence shown here is derived from an EMBL/GenBank/DDBJ whole genome shotgun (WGS) entry which is preliminary data.</text>
</comment>
<name>A0A9N9FFQ6_9GLOM</name>
<dbReference type="AlphaFoldDB" id="A0A9N9FFQ6"/>
<proteinExistence type="predicted"/>
<reference evidence="1" key="1">
    <citation type="submission" date="2021-06" db="EMBL/GenBank/DDBJ databases">
        <authorList>
            <person name="Kallberg Y."/>
            <person name="Tangrot J."/>
            <person name="Rosling A."/>
        </authorList>
    </citation>
    <scope>NUCLEOTIDE SEQUENCE</scope>
    <source>
        <strain evidence="1">FL966</strain>
    </source>
</reference>
<evidence type="ECO:0000313" key="1">
    <source>
        <dbReference type="EMBL" id="CAG8532610.1"/>
    </source>
</evidence>